<keyword evidence="2" id="KW-1185">Reference proteome</keyword>
<evidence type="ECO:0000313" key="2">
    <source>
        <dbReference type="Proteomes" id="UP000187609"/>
    </source>
</evidence>
<comment type="caution">
    <text evidence="1">The sequence shown here is derived from an EMBL/GenBank/DDBJ whole genome shotgun (WGS) entry which is preliminary data.</text>
</comment>
<dbReference type="AlphaFoldDB" id="A0A1J6I0N8"/>
<sequence length="161" mass="18190">MASLTVLLHHSGKWNSKSNYVDYSIEGIPIKEYTSYNDLVASISNQLDTNLSSKSIKIQYKVEGNYTPIEIHNDMGYKVYVELEKENREFGMYPLCITTIDEEVVSGGSLIQGDIVQIDEAVQRYNFDTDDTLALDVVNSGEPIGVFELDKDLIILKTNQR</sequence>
<dbReference type="Proteomes" id="UP000187609">
    <property type="component" value="Unassembled WGS sequence"/>
</dbReference>
<organism evidence="1 2">
    <name type="scientific">Nicotiana attenuata</name>
    <name type="common">Coyote tobacco</name>
    <dbReference type="NCBI Taxonomy" id="49451"/>
    <lineage>
        <taxon>Eukaryota</taxon>
        <taxon>Viridiplantae</taxon>
        <taxon>Streptophyta</taxon>
        <taxon>Embryophyta</taxon>
        <taxon>Tracheophyta</taxon>
        <taxon>Spermatophyta</taxon>
        <taxon>Magnoliopsida</taxon>
        <taxon>eudicotyledons</taxon>
        <taxon>Gunneridae</taxon>
        <taxon>Pentapetalae</taxon>
        <taxon>asterids</taxon>
        <taxon>lamiids</taxon>
        <taxon>Solanales</taxon>
        <taxon>Solanaceae</taxon>
        <taxon>Nicotianoideae</taxon>
        <taxon>Nicotianeae</taxon>
        <taxon>Nicotiana</taxon>
    </lineage>
</organism>
<dbReference type="Gramene" id="OIS98669">
    <property type="protein sequence ID" value="OIS98669"/>
    <property type="gene ID" value="A4A49_60861"/>
</dbReference>
<feature type="non-terminal residue" evidence="1">
    <location>
        <position position="161"/>
    </location>
</feature>
<dbReference type="EMBL" id="MJEQ01037191">
    <property type="protein sequence ID" value="OIS98669.1"/>
    <property type="molecule type" value="Genomic_DNA"/>
</dbReference>
<name>A0A1J6I0N8_NICAT</name>
<evidence type="ECO:0000313" key="1">
    <source>
        <dbReference type="EMBL" id="OIS98669.1"/>
    </source>
</evidence>
<proteinExistence type="predicted"/>
<gene>
    <name evidence="1" type="ORF">A4A49_60861</name>
</gene>
<reference evidence="1" key="1">
    <citation type="submission" date="2016-11" db="EMBL/GenBank/DDBJ databases">
        <title>The genome of Nicotiana attenuata.</title>
        <authorList>
            <person name="Xu S."/>
            <person name="Brockmoeller T."/>
            <person name="Gaquerel E."/>
            <person name="Navarro A."/>
            <person name="Kuhl H."/>
            <person name="Gase K."/>
            <person name="Ling Z."/>
            <person name="Zhou W."/>
            <person name="Kreitzer C."/>
            <person name="Stanke M."/>
            <person name="Tang H."/>
            <person name="Lyons E."/>
            <person name="Pandey P."/>
            <person name="Pandey S.P."/>
            <person name="Timmermann B."/>
            <person name="Baldwin I.T."/>
        </authorList>
    </citation>
    <scope>NUCLEOTIDE SEQUENCE [LARGE SCALE GENOMIC DNA]</scope>
    <source>
        <strain evidence="1">UT</strain>
    </source>
</reference>
<protein>
    <submittedName>
        <fullName evidence="1">Uncharacterized protein</fullName>
    </submittedName>
</protein>
<accession>A0A1J6I0N8</accession>